<comment type="caution">
    <text evidence="4">The sequence shown here is derived from an EMBL/GenBank/DDBJ whole genome shotgun (WGS) entry which is preliminary data.</text>
</comment>
<keyword evidence="3" id="KW-0325">Glycoprotein</keyword>
<protein>
    <submittedName>
        <fullName evidence="4">Putative methyltransferase PMT16-like</fullName>
    </submittedName>
</protein>
<proteinExistence type="predicted"/>
<dbReference type="GO" id="GO:0008168">
    <property type="term" value="F:methyltransferase activity"/>
    <property type="evidence" value="ECO:0007669"/>
    <property type="project" value="UniProtKB-KW"/>
</dbReference>
<dbReference type="GO" id="GO:0032259">
    <property type="term" value="P:methylation"/>
    <property type="evidence" value="ECO:0007669"/>
    <property type="project" value="UniProtKB-KW"/>
</dbReference>
<dbReference type="InterPro" id="IPR004159">
    <property type="entry name" value="Put_SAM_MeTrfase"/>
</dbReference>
<dbReference type="AlphaFoldDB" id="A0A392UMM8"/>
<sequence>MFPNGADAYIDDIGKLINLKDGSIRTALDTGCG</sequence>
<evidence type="ECO:0000256" key="2">
    <source>
        <dbReference type="ARBA" id="ARBA00022679"/>
    </source>
</evidence>
<organism evidence="4 5">
    <name type="scientific">Trifolium medium</name>
    <dbReference type="NCBI Taxonomy" id="97028"/>
    <lineage>
        <taxon>Eukaryota</taxon>
        <taxon>Viridiplantae</taxon>
        <taxon>Streptophyta</taxon>
        <taxon>Embryophyta</taxon>
        <taxon>Tracheophyta</taxon>
        <taxon>Spermatophyta</taxon>
        <taxon>Magnoliopsida</taxon>
        <taxon>eudicotyledons</taxon>
        <taxon>Gunneridae</taxon>
        <taxon>Pentapetalae</taxon>
        <taxon>rosids</taxon>
        <taxon>fabids</taxon>
        <taxon>Fabales</taxon>
        <taxon>Fabaceae</taxon>
        <taxon>Papilionoideae</taxon>
        <taxon>50 kb inversion clade</taxon>
        <taxon>NPAAA clade</taxon>
        <taxon>Hologalegina</taxon>
        <taxon>IRL clade</taxon>
        <taxon>Trifolieae</taxon>
        <taxon>Trifolium</taxon>
    </lineage>
</organism>
<dbReference type="EMBL" id="LXQA010866154">
    <property type="protein sequence ID" value="MCI74712.1"/>
    <property type="molecule type" value="Genomic_DNA"/>
</dbReference>
<dbReference type="Pfam" id="PF03141">
    <property type="entry name" value="Methyltransf_29"/>
    <property type="match status" value="1"/>
</dbReference>
<keyword evidence="2 4" id="KW-0808">Transferase</keyword>
<feature type="non-terminal residue" evidence="4">
    <location>
        <position position="33"/>
    </location>
</feature>
<evidence type="ECO:0000256" key="1">
    <source>
        <dbReference type="ARBA" id="ARBA00022603"/>
    </source>
</evidence>
<reference evidence="4 5" key="1">
    <citation type="journal article" date="2018" name="Front. Plant Sci.">
        <title>Red Clover (Trifolium pratense) and Zigzag Clover (T. medium) - A Picture of Genomic Similarities and Differences.</title>
        <authorList>
            <person name="Dluhosova J."/>
            <person name="Istvanek J."/>
            <person name="Nedelnik J."/>
            <person name="Repkova J."/>
        </authorList>
    </citation>
    <scope>NUCLEOTIDE SEQUENCE [LARGE SCALE GENOMIC DNA]</scope>
    <source>
        <strain evidence="5">cv. 10/8</strain>
        <tissue evidence="4">Leaf</tissue>
    </source>
</reference>
<keyword evidence="1 4" id="KW-0489">Methyltransferase</keyword>
<evidence type="ECO:0000313" key="5">
    <source>
        <dbReference type="Proteomes" id="UP000265520"/>
    </source>
</evidence>
<evidence type="ECO:0000313" key="4">
    <source>
        <dbReference type="EMBL" id="MCI74712.1"/>
    </source>
</evidence>
<accession>A0A392UMM8</accession>
<keyword evidence="5" id="KW-1185">Reference proteome</keyword>
<evidence type="ECO:0000256" key="3">
    <source>
        <dbReference type="ARBA" id="ARBA00023180"/>
    </source>
</evidence>
<name>A0A392UMM8_9FABA</name>
<dbReference type="Proteomes" id="UP000265520">
    <property type="component" value="Unassembled WGS sequence"/>
</dbReference>